<dbReference type="PROSITE" id="PS52016">
    <property type="entry name" value="TONB_DEPENDENT_REC_3"/>
    <property type="match status" value="1"/>
</dbReference>
<dbReference type="Gene3D" id="2.40.170.20">
    <property type="entry name" value="TonB-dependent receptor, beta-barrel domain"/>
    <property type="match status" value="1"/>
</dbReference>
<keyword evidence="8" id="KW-0406">Ion transport</keyword>
<dbReference type="STRING" id="160660.BJI67_01320"/>
<evidence type="ECO:0000256" key="8">
    <source>
        <dbReference type="ARBA" id="ARBA00023065"/>
    </source>
</evidence>
<evidence type="ECO:0000256" key="3">
    <source>
        <dbReference type="ARBA" id="ARBA00022452"/>
    </source>
</evidence>
<protein>
    <recommendedName>
        <fullName evidence="20">TonB-dependent receptor</fullName>
    </recommendedName>
</protein>
<dbReference type="Pfam" id="PF00593">
    <property type="entry name" value="TonB_dep_Rec_b-barrel"/>
    <property type="match status" value="1"/>
</dbReference>
<dbReference type="GO" id="GO:0009279">
    <property type="term" value="C:cell outer membrane"/>
    <property type="evidence" value="ECO:0007669"/>
    <property type="project" value="UniProtKB-SubCell"/>
</dbReference>
<comment type="subcellular location">
    <subcellularLocation>
        <location evidence="1 12">Cell outer membrane</location>
        <topology evidence="1 12">Multi-pass membrane protein</topology>
    </subcellularLocation>
</comment>
<evidence type="ECO:0000259" key="17">
    <source>
        <dbReference type="Pfam" id="PF07715"/>
    </source>
</evidence>
<evidence type="ECO:0000256" key="10">
    <source>
        <dbReference type="ARBA" id="ARBA00023136"/>
    </source>
</evidence>
<dbReference type="Proteomes" id="UP000029273">
    <property type="component" value="Unassembled WGS sequence"/>
</dbReference>
<evidence type="ECO:0000313" key="19">
    <source>
        <dbReference type="Proteomes" id="UP000029273"/>
    </source>
</evidence>
<name>A0A1A6C480_9GAMM</name>
<evidence type="ECO:0000259" key="16">
    <source>
        <dbReference type="Pfam" id="PF00593"/>
    </source>
</evidence>
<comment type="similarity">
    <text evidence="12 13">Belongs to the TonB-dependent receptor family.</text>
</comment>
<dbReference type="Pfam" id="PF07715">
    <property type="entry name" value="Plug"/>
    <property type="match status" value="1"/>
</dbReference>
<keyword evidence="19" id="KW-1185">Reference proteome</keyword>
<proteinExistence type="inferred from homology"/>
<dbReference type="InterPro" id="IPR037066">
    <property type="entry name" value="Plug_dom_sf"/>
</dbReference>
<evidence type="ECO:0000256" key="12">
    <source>
        <dbReference type="PROSITE-ProRule" id="PRU01360"/>
    </source>
</evidence>
<dbReference type="AlphaFoldDB" id="A0A1A6C480"/>
<keyword evidence="10 12" id="KW-0472">Membrane</keyword>
<dbReference type="Gene3D" id="2.170.130.10">
    <property type="entry name" value="TonB-dependent receptor, plug domain"/>
    <property type="match status" value="1"/>
</dbReference>
<evidence type="ECO:0000256" key="1">
    <source>
        <dbReference type="ARBA" id="ARBA00004571"/>
    </source>
</evidence>
<keyword evidence="11 12" id="KW-0998">Cell outer membrane</keyword>
<dbReference type="EMBL" id="JQSG02000003">
    <property type="protein sequence ID" value="OBS09359.1"/>
    <property type="molecule type" value="Genomic_DNA"/>
</dbReference>
<evidence type="ECO:0000256" key="5">
    <source>
        <dbReference type="ARBA" id="ARBA00022692"/>
    </source>
</evidence>
<dbReference type="PANTHER" id="PTHR32552">
    <property type="entry name" value="FERRICHROME IRON RECEPTOR-RELATED"/>
    <property type="match status" value="1"/>
</dbReference>
<keyword evidence="4" id="KW-0410">Iron transport</keyword>
<dbReference type="SUPFAM" id="SSF56935">
    <property type="entry name" value="Porins"/>
    <property type="match status" value="1"/>
</dbReference>
<evidence type="ECO:0000313" key="18">
    <source>
        <dbReference type="EMBL" id="OBS09359.1"/>
    </source>
</evidence>
<evidence type="ECO:0000256" key="4">
    <source>
        <dbReference type="ARBA" id="ARBA00022496"/>
    </source>
</evidence>
<dbReference type="InterPro" id="IPR039426">
    <property type="entry name" value="TonB-dep_rcpt-like"/>
</dbReference>
<evidence type="ECO:0000256" key="11">
    <source>
        <dbReference type="ARBA" id="ARBA00023237"/>
    </source>
</evidence>
<dbReference type="InterPro" id="IPR012910">
    <property type="entry name" value="Plug_dom"/>
</dbReference>
<evidence type="ECO:0000256" key="9">
    <source>
        <dbReference type="ARBA" id="ARBA00023077"/>
    </source>
</evidence>
<evidence type="ECO:0008006" key="20">
    <source>
        <dbReference type="Google" id="ProtNLM"/>
    </source>
</evidence>
<comment type="caution">
    <text evidence="18">The sequence shown here is derived from an EMBL/GenBank/DDBJ whole genome shotgun (WGS) entry which is preliminary data.</text>
</comment>
<organism evidence="18 19">
    <name type="scientific">Acidihalobacter prosperus</name>
    <dbReference type="NCBI Taxonomy" id="160660"/>
    <lineage>
        <taxon>Bacteria</taxon>
        <taxon>Pseudomonadati</taxon>
        <taxon>Pseudomonadota</taxon>
        <taxon>Gammaproteobacteria</taxon>
        <taxon>Chromatiales</taxon>
        <taxon>Ectothiorhodospiraceae</taxon>
        <taxon>Acidihalobacter</taxon>
    </lineage>
</organism>
<dbReference type="GO" id="GO:0015344">
    <property type="term" value="F:siderophore uptake transmembrane transporter activity"/>
    <property type="evidence" value="ECO:0007669"/>
    <property type="project" value="TreeGrafter"/>
</dbReference>
<dbReference type="InterPro" id="IPR036942">
    <property type="entry name" value="Beta-barrel_TonB_sf"/>
</dbReference>
<evidence type="ECO:0000256" key="6">
    <source>
        <dbReference type="ARBA" id="ARBA00022729"/>
    </source>
</evidence>
<feature type="chain" id="PRO_5008343233" description="TonB-dependent receptor" evidence="15">
    <location>
        <begin position="32"/>
        <end position="740"/>
    </location>
</feature>
<evidence type="ECO:0000256" key="2">
    <source>
        <dbReference type="ARBA" id="ARBA00022448"/>
    </source>
</evidence>
<dbReference type="PANTHER" id="PTHR32552:SF68">
    <property type="entry name" value="FERRICHROME OUTER MEMBRANE TRANSPORTER_PHAGE RECEPTOR"/>
    <property type="match status" value="1"/>
</dbReference>
<feature type="region of interest" description="Disordered" evidence="14">
    <location>
        <begin position="41"/>
        <end position="67"/>
    </location>
</feature>
<dbReference type="OrthoDB" id="9760494at2"/>
<evidence type="ECO:0000256" key="15">
    <source>
        <dbReference type="SAM" id="SignalP"/>
    </source>
</evidence>
<keyword evidence="7" id="KW-0408">Iron</keyword>
<dbReference type="InterPro" id="IPR000531">
    <property type="entry name" value="Beta-barrel_TonB"/>
</dbReference>
<evidence type="ECO:0000256" key="7">
    <source>
        <dbReference type="ARBA" id="ARBA00023004"/>
    </source>
</evidence>
<accession>A0A1A6C480</accession>
<keyword evidence="9 13" id="KW-0798">TonB box</keyword>
<evidence type="ECO:0000256" key="14">
    <source>
        <dbReference type="SAM" id="MobiDB-lite"/>
    </source>
</evidence>
<dbReference type="RefSeq" id="WP_082954541.1">
    <property type="nucleotide sequence ID" value="NZ_JQSG02000003.1"/>
</dbReference>
<reference evidence="18 19" key="1">
    <citation type="journal article" date="2014" name="Genome Announc.">
        <title>Draft Genome Sequence of the Iron-Oxidizing, Acidophilic, and Halotolerant 'Thiobacillus prosperus' Type Strain DSM 5130.</title>
        <authorList>
            <person name="Ossandon F.J."/>
            <person name="Cardenas J.P."/>
            <person name="Corbett M."/>
            <person name="Quatrini R."/>
            <person name="Holmes D.S."/>
            <person name="Watkin E."/>
        </authorList>
    </citation>
    <scope>NUCLEOTIDE SEQUENCE [LARGE SCALE GENOMIC DNA]</scope>
    <source>
        <strain evidence="18 19">DSM 5130</strain>
    </source>
</reference>
<gene>
    <name evidence="18" type="ORF">Thpro_021687</name>
</gene>
<sequence length="740" mass="80142">MEFRRKYLARMVHLAAVGGLCLAGGIGNAHADALNLGTVSASNGSTASAESQKSAPHQAPSKTPLKATQPTAVISHHYIKNNVQLSENYGSIAAVSPSVAVTDPNGPGLMESQFLSLRGFQDGQFNVTFDGIPWGDSNDFTHHSTNYFMANDIGHVNVDRGPGSASTIGDATFGGTIAIRSKMPSAAPGLVATLSTGSFNTQVQGLQFDTGNMQHYHDARAFLDIENLSSDGYLTYSSQKRQNYFFKVLRPIGDNTLLTFVAMHNDIHQNVPIGATMAQIRKYGWNYGLSNDPTQQNYYGYNYDKISTYMAYIGLSAVLGDGIRVDNKLYTYGYNHAGYNGADPNGETPNGTNIGNALDAQYGTTLYANDVPGQRMTMVYQSVGDTLRFVQPIAIGDLKYGMWFDHQWNTRSQYEIDWTLGGALNINAGKAGPFGATDRLMYDTLDSAQPYLELDWRITPSLTLTPGVRYAWFKRYLDAQVNQGPTNAPATVSKTWSDAIPSVALHYQVAPHWTAYGQVAKGFLAPNLNLFYTADPNSSINSVKPETTMNYQAGTAYQTRKLALSGDVYYIDFNNSVASRTVAGNTVWYNQGGVIYQGVEGSATVYVGGGFSGYVNGSLNSAKTKTTHQWIANVPKTTAVVGVVYNHGALYGSLLDKYVGSSYGDSGETQPINAYSVANLSLGYKLDAGLAHPVDVRLKIDNLLDKKTIINLAGYTGGANTPLYWTLPSRSMELSVSSKF</sequence>
<keyword evidence="6 15" id="KW-0732">Signal</keyword>
<evidence type="ECO:0000256" key="13">
    <source>
        <dbReference type="RuleBase" id="RU003357"/>
    </source>
</evidence>
<keyword evidence="3 12" id="KW-1134">Transmembrane beta strand</keyword>
<feature type="compositionally biased region" description="Polar residues" evidence="14">
    <location>
        <begin position="41"/>
        <end position="55"/>
    </location>
</feature>
<keyword evidence="2 12" id="KW-0813">Transport</keyword>
<feature type="signal peptide" evidence="15">
    <location>
        <begin position="1"/>
        <end position="31"/>
    </location>
</feature>
<keyword evidence="5 12" id="KW-0812">Transmembrane</keyword>
<feature type="domain" description="TonB-dependent receptor-like beta-barrel" evidence="16">
    <location>
        <begin position="281"/>
        <end position="703"/>
    </location>
</feature>
<feature type="domain" description="TonB-dependent receptor plug" evidence="17">
    <location>
        <begin position="66"/>
        <end position="175"/>
    </location>
</feature>